<evidence type="ECO:0000256" key="9">
    <source>
        <dbReference type="SAM" id="Phobius"/>
    </source>
</evidence>
<feature type="transmembrane region" description="Helical" evidence="9">
    <location>
        <begin position="192"/>
        <end position="211"/>
    </location>
</feature>
<dbReference type="Pfam" id="PF00860">
    <property type="entry name" value="Xan_ur_permease"/>
    <property type="match status" value="1"/>
</dbReference>
<dbReference type="InterPro" id="IPR006043">
    <property type="entry name" value="NCS2"/>
</dbReference>
<feature type="transmembrane region" description="Helical" evidence="9">
    <location>
        <begin position="411"/>
        <end position="429"/>
    </location>
</feature>
<dbReference type="PANTHER" id="PTHR43337:SF1">
    <property type="entry name" value="XANTHINE_URACIL PERMEASE C887.17-RELATED"/>
    <property type="match status" value="1"/>
</dbReference>
<feature type="transmembrane region" description="Helical" evidence="9">
    <location>
        <begin position="282"/>
        <end position="304"/>
    </location>
</feature>
<evidence type="ECO:0000256" key="1">
    <source>
        <dbReference type="ARBA" id="ARBA00004651"/>
    </source>
</evidence>
<feature type="transmembrane region" description="Helical" evidence="9">
    <location>
        <begin position="238"/>
        <end position="262"/>
    </location>
</feature>
<organism evidence="10 11">
    <name type="scientific">Henriciella mobilis</name>
    <dbReference type="NCBI Taxonomy" id="2305467"/>
    <lineage>
        <taxon>Bacteria</taxon>
        <taxon>Pseudomonadati</taxon>
        <taxon>Pseudomonadota</taxon>
        <taxon>Alphaproteobacteria</taxon>
        <taxon>Hyphomonadales</taxon>
        <taxon>Hyphomonadaceae</taxon>
        <taxon>Henriciella</taxon>
    </lineage>
</organism>
<dbReference type="AlphaFoldDB" id="A0A399RT06"/>
<evidence type="ECO:0000256" key="6">
    <source>
        <dbReference type="ARBA" id="ARBA00022989"/>
    </source>
</evidence>
<dbReference type="PIRSF" id="PIRSF005353">
    <property type="entry name" value="PbuG"/>
    <property type="match status" value="1"/>
</dbReference>
<evidence type="ECO:0000256" key="4">
    <source>
        <dbReference type="ARBA" id="ARBA00022475"/>
    </source>
</evidence>
<name>A0A399RT06_9PROT</name>
<evidence type="ECO:0000256" key="7">
    <source>
        <dbReference type="ARBA" id="ARBA00023136"/>
    </source>
</evidence>
<comment type="caution">
    <text evidence="10">The sequence shown here is derived from an EMBL/GenBank/DDBJ whole genome shotgun (WGS) entry which is preliminary data.</text>
</comment>
<comment type="subcellular location">
    <subcellularLocation>
        <location evidence="1 8">Cell membrane</location>
        <topology evidence="1 8">Multi-pass membrane protein</topology>
    </subcellularLocation>
</comment>
<evidence type="ECO:0000256" key="2">
    <source>
        <dbReference type="ARBA" id="ARBA00005697"/>
    </source>
</evidence>
<dbReference type="GO" id="GO:0005886">
    <property type="term" value="C:plasma membrane"/>
    <property type="evidence" value="ECO:0007669"/>
    <property type="project" value="UniProtKB-SubCell"/>
</dbReference>
<dbReference type="RefSeq" id="WP_119375086.1">
    <property type="nucleotide sequence ID" value="NZ_QWFX01000005.1"/>
</dbReference>
<evidence type="ECO:0000313" key="10">
    <source>
        <dbReference type="EMBL" id="RIJ33007.1"/>
    </source>
</evidence>
<keyword evidence="7 8" id="KW-0472">Membrane</keyword>
<feature type="transmembrane region" description="Helical" evidence="9">
    <location>
        <begin position="167"/>
        <end position="185"/>
    </location>
</feature>
<gene>
    <name evidence="10" type="ORF">D1223_03955</name>
</gene>
<keyword evidence="3 8" id="KW-0813">Transport</keyword>
<feature type="transmembrane region" description="Helical" evidence="9">
    <location>
        <begin position="343"/>
        <end position="361"/>
    </location>
</feature>
<evidence type="ECO:0000256" key="5">
    <source>
        <dbReference type="ARBA" id="ARBA00022692"/>
    </source>
</evidence>
<keyword evidence="5 8" id="KW-0812">Transmembrane</keyword>
<evidence type="ECO:0000313" key="11">
    <source>
        <dbReference type="Proteomes" id="UP000266385"/>
    </source>
</evidence>
<feature type="transmembrane region" description="Helical" evidence="9">
    <location>
        <begin position="75"/>
        <end position="94"/>
    </location>
</feature>
<dbReference type="InterPro" id="IPR026033">
    <property type="entry name" value="Azg-like_bact_archaea"/>
</dbReference>
<dbReference type="Proteomes" id="UP000266385">
    <property type="component" value="Unassembled WGS sequence"/>
</dbReference>
<sequence>MLNRVFELQARGSNVRTEIIAGITTFLSMSYIIFVNPDILAQAGMDPGAVFVATCLAAAVGSFIMGAYANYPIAIAPGMGLNAFFTYGVVIGMGVAWQTALMAVFMSGTLFVILSLLPVREWIINSIPMELKLSIAAGIGFFLIIIGLTSVGIVVDNPATLVGLGDLSATPTLLAIFCFVAIAILETRQVPGGILIGMLGITIAGMVLGVAEPSGIASLPPSLEPTFLQLDWSKALEVALITVVISFLFVDMFDTAGTLVSVAHKAGLLDENGHVKNLRKALLADSTSTMIGAALGTSSATSYVESIAGVKAGGRTGLTAVVVGLLFLIALFFAPLAGAIQSYATGPALIFVGCVMVGGLAEVDWDDATCFVPAVITAVSMPLTYSIATGLGLGFIAYVAIKLGSGHWKKLSPGVMVLAVLFLLKFIFLDGG</sequence>
<proteinExistence type="inferred from homology"/>
<keyword evidence="11" id="KW-1185">Reference proteome</keyword>
<dbReference type="GO" id="GO:0005345">
    <property type="term" value="F:purine nucleobase transmembrane transporter activity"/>
    <property type="evidence" value="ECO:0007669"/>
    <property type="project" value="TreeGrafter"/>
</dbReference>
<keyword evidence="6 8" id="KW-1133">Transmembrane helix</keyword>
<keyword evidence="4 8" id="KW-1003">Cell membrane</keyword>
<evidence type="ECO:0000256" key="8">
    <source>
        <dbReference type="PIRNR" id="PIRNR005353"/>
    </source>
</evidence>
<feature type="transmembrane region" description="Helical" evidence="9">
    <location>
        <begin position="20"/>
        <end position="37"/>
    </location>
</feature>
<accession>A0A399RT06</accession>
<dbReference type="OrthoDB" id="9808458at2"/>
<dbReference type="EMBL" id="QWFX01000005">
    <property type="protein sequence ID" value="RIJ33007.1"/>
    <property type="molecule type" value="Genomic_DNA"/>
</dbReference>
<feature type="transmembrane region" description="Helical" evidence="9">
    <location>
        <begin position="100"/>
        <end position="119"/>
    </location>
</feature>
<protein>
    <submittedName>
        <fullName evidence="10">NCS2 family permease</fullName>
    </submittedName>
</protein>
<reference evidence="10 11" key="1">
    <citation type="submission" date="2018-08" db="EMBL/GenBank/DDBJ databases">
        <title>Henriciella mobilis sp. nov., isolated from seawater.</title>
        <authorList>
            <person name="Cheng H."/>
            <person name="Wu Y.-H."/>
            <person name="Xu X.-W."/>
            <person name="Guo L.-L."/>
        </authorList>
    </citation>
    <scope>NUCLEOTIDE SEQUENCE [LARGE SCALE GENOMIC DNA]</scope>
    <source>
        <strain evidence="10 11">JN25</strain>
    </source>
</reference>
<dbReference type="InterPro" id="IPR045018">
    <property type="entry name" value="Azg-like"/>
</dbReference>
<dbReference type="PANTHER" id="PTHR43337">
    <property type="entry name" value="XANTHINE/URACIL PERMEASE C887.17-RELATED"/>
    <property type="match status" value="1"/>
</dbReference>
<feature type="transmembrane region" description="Helical" evidence="9">
    <location>
        <begin position="373"/>
        <end position="399"/>
    </location>
</feature>
<feature type="transmembrane region" description="Helical" evidence="9">
    <location>
        <begin position="49"/>
        <end position="68"/>
    </location>
</feature>
<feature type="transmembrane region" description="Helical" evidence="9">
    <location>
        <begin position="316"/>
        <end position="336"/>
    </location>
</feature>
<evidence type="ECO:0000256" key="3">
    <source>
        <dbReference type="ARBA" id="ARBA00022448"/>
    </source>
</evidence>
<feature type="transmembrane region" description="Helical" evidence="9">
    <location>
        <begin position="131"/>
        <end position="155"/>
    </location>
</feature>
<comment type="similarity">
    <text evidence="2 8">Belongs to the nucleobase:cation symporter-2 (NCS2) (TC 2.A.40) family. Azg-like subfamily.</text>
</comment>